<feature type="transmembrane region" description="Helical" evidence="7">
    <location>
        <begin position="714"/>
        <end position="733"/>
    </location>
</feature>
<comment type="subcellular location">
    <subcellularLocation>
        <location evidence="1">Membrane</location>
        <topology evidence="1">Multi-pass membrane protein</topology>
    </subcellularLocation>
</comment>
<feature type="domain" description="SET" evidence="8">
    <location>
        <begin position="21"/>
        <end position="210"/>
    </location>
</feature>
<gene>
    <name evidence="10" type="ORF">VM1G_05638</name>
</gene>
<feature type="transmembrane region" description="Helical" evidence="7">
    <location>
        <begin position="439"/>
        <end position="456"/>
    </location>
</feature>
<dbReference type="PROSITE" id="PS50280">
    <property type="entry name" value="SET"/>
    <property type="match status" value="1"/>
</dbReference>
<dbReference type="InterPro" id="IPR046341">
    <property type="entry name" value="SET_dom_sf"/>
</dbReference>
<accession>A0A194VZT9</accession>
<dbReference type="SUPFAM" id="SSF103473">
    <property type="entry name" value="MFS general substrate transporter"/>
    <property type="match status" value="1"/>
</dbReference>
<evidence type="ECO:0000256" key="1">
    <source>
        <dbReference type="ARBA" id="ARBA00004141"/>
    </source>
</evidence>
<dbReference type="InterPro" id="IPR020846">
    <property type="entry name" value="MFS_dom"/>
</dbReference>
<dbReference type="Gene3D" id="2.170.270.10">
    <property type="entry name" value="SET domain"/>
    <property type="match status" value="1"/>
</dbReference>
<dbReference type="InterPro" id="IPR036259">
    <property type="entry name" value="MFS_trans_sf"/>
</dbReference>
<dbReference type="GO" id="GO:0022857">
    <property type="term" value="F:transmembrane transporter activity"/>
    <property type="evidence" value="ECO:0007669"/>
    <property type="project" value="InterPro"/>
</dbReference>
<feature type="region of interest" description="Disordered" evidence="6">
    <location>
        <begin position="1"/>
        <end position="25"/>
    </location>
</feature>
<feature type="domain" description="Major facilitator superfamily (MFS) profile" evidence="9">
    <location>
        <begin position="367"/>
        <end position="870"/>
    </location>
</feature>
<dbReference type="SUPFAM" id="SSF82199">
    <property type="entry name" value="SET domain"/>
    <property type="match status" value="1"/>
</dbReference>
<feature type="transmembrane region" description="Helical" evidence="7">
    <location>
        <begin position="662"/>
        <end position="686"/>
    </location>
</feature>
<feature type="transmembrane region" description="Helical" evidence="7">
    <location>
        <begin position="499"/>
        <end position="520"/>
    </location>
</feature>
<dbReference type="InterPro" id="IPR011701">
    <property type="entry name" value="MFS"/>
</dbReference>
<evidence type="ECO:0000259" key="8">
    <source>
        <dbReference type="PROSITE" id="PS50280"/>
    </source>
</evidence>
<dbReference type="PROSITE" id="PS50850">
    <property type="entry name" value="MFS"/>
    <property type="match status" value="1"/>
</dbReference>
<evidence type="ECO:0000313" key="10">
    <source>
        <dbReference type="EMBL" id="KUI69729.1"/>
    </source>
</evidence>
<evidence type="ECO:0000256" key="6">
    <source>
        <dbReference type="SAM" id="MobiDB-lite"/>
    </source>
</evidence>
<organism evidence="10 11">
    <name type="scientific">Cytospora mali</name>
    <name type="common">Apple Valsa canker fungus</name>
    <name type="synonym">Valsa mali</name>
    <dbReference type="NCBI Taxonomy" id="578113"/>
    <lineage>
        <taxon>Eukaryota</taxon>
        <taxon>Fungi</taxon>
        <taxon>Dikarya</taxon>
        <taxon>Ascomycota</taxon>
        <taxon>Pezizomycotina</taxon>
        <taxon>Sordariomycetes</taxon>
        <taxon>Sordariomycetidae</taxon>
        <taxon>Diaporthales</taxon>
        <taxon>Cytosporaceae</taxon>
        <taxon>Cytospora</taxon>
    </lineage>
</organism>
<reference evidence="10" key="1">
    <citation type="submission" date="2014-12" db="EMBL/GenBank/DDBJ databases">
        <title>Genome Sequence of Valsa Canker Pathogens Uncovers a Specific Adaption of Colonization on Woody Bark.</title>
        <authorList>
            <person name="Yin Z."/>
            <person name="Liu H."/>
            <person name="Gao X."/>
            <person name="Li Z."/>
            <person name="Song N."/>
            <person name="Ke X."/>
            <person name="Dai Q."/>
            <person name="Wu Y."/>
            <person name="Sun Y."/>
            <person name="Xu J.-R."/>
            <person name="Kang Z.K."/>
            <person name="Wang L."/>
            <person name="Huang L."/>
        </authorList>
    </citation>
    <scope>NUCLEOTIDE SEQUENCE [LARGE SCALE GENOMIC DNA]</scope>
    <source>
        <strain evidence="10">03-8</strain>
    </source>
</reference>
<feature type="transmembrane region" description="Helical" evidence="7">
    <location>
        <begin position="772"/>
        <end position="799"/>
    </location>
</feature>
<keyword evidence="5 7" id="KW-0472">Membrane</keyword>
<dbReference type="PANTHER" id="PTHR23504">
    <property type="entry name" value="MAJOR FACILITATOR SUPERFAMILY DOMAIN-CONTAINING PROTEIN 10"/>
    <property type="match status" value="1"/>
</dbReference>
<name>A0A194VZT9_CYTMA</name>
<keyword evidence="4 7" id="KW-1133">Transmembrane helix</keyword>
<evidence type="ECO:0000256" key="2">
    <source>
        <dbReference type="ARBA" id="ARBA00022448"/>
    </source>
</evidence>
<dbReference type="Proteomes" id="UP000078559">
    <property type="component" value="Chromosome 5"/>
</dbReference>
<evidence type="ECO:0000256" key="4">
    <source>
        <dbReference type="ARBA" id="ARBA00022989"/>
    </source>
</evidence>
<protein>
    <recommendedName>
        <fullName evidence="12">Major facilitator superfamily (MFS) profile domain-containing protein</fullName>
    </recommendedName>
</protein>
<evidence type="ECO:0000313" key="11">
    <source>
        <dbReference type="Proteomes" id="UP000078559"/>
    </source>
</evidence>
<dbReference type="Pfam" id="PF07690">
    <property type="entry name" value="MFS_1"/>
    <property type="match status" value="1"/>
</dbReference>
<dbReference type="GO" id="GO:0016020">
    <property type="term" value="C:membrane"/>
    <property type="evidence" value="ECO:0007669"/>
    <property type="project" value="UniProtKB-SubCell"/>
</dbReference>
<feature type="transmembrane region" description="Helical" evidence="7">
    <location>
        <begin position="553"/>
        <end position="575"/>
    </location>
</feature>
<dbReference type="SMART" id="SM00317">
    <property type="entry name" value="SET"/>
    <property type="match status" value="1"/>
</dbReference>
<dbReference type="Gene3D" id="1.20.1250.20">
    <property type="entry name" value="MFS general substrate transporter like domains"/>
    <property type="match status" value="1"/>
</dbReference>
<dbReference type="InterPro" id="IPR001214">
    <property type="entry name" value="SET_dom"/>
</dbReference>
<keyword evidence="11" id="KW-1185">Reference proteome</keyword>
<dbReference type="CDD" id="cd20071">
    <property type="entry name" value="SET_SMYD"/>
    <property type="match status" value="1"/>
</dbReference>
<feature type="transmembrane region" description="Helical" evidence="7">
    <location>
        <begin position="848"/>
        <end position="866"/>
    </location>
</feature>
<keyword evidence="3 7" id="KW-0812">Transmembrane</keyword>
<dbReference type="CDD" id="cd17330">
    <property type="entry name" value="MFS_SLC46_TetA_like"/>
    <property type="match status" value="1"/>
</dbReference>
<evidence type="ECO:0008006" key="12">
    <source>
        <dbReference type="Google" id="ProtNLM"/>
    </source>
</evidence>
<dbReference type="PANTHER" id="PTHR23504:SF6">
    <property type="entry name" value="MULTIDRUG TRANSPORTER, PUTATIVE (AFU_ORTHOLOGUE AFUA_4G08740)-RELATED"/>
    <property type="match status" value="1"/>
</dbReference>
<proteinExistence type="predicted"/>
<evidence type="ECO:0000256" key="7">
    <source>
        <dbReference type="SAM" id="Phobius"/>
    </source>
</evidence>
<keyword evidence="2" id="KW-0813">Transport</keyword>
<dbReference type="OrthoDB" id="265717at2759"/>
<evidence type="ECO:0000256" key="5">
    <source>
        <dbReference type="ARBA" id="ARBA00023136"/>
    </source>
</evidence>
<feature type="transmembrane region" description="Helical" evidence="7">
    <location>
        <begin position="819"/>
        <end position="836"/>
    </location>
</feature>
<evidence type="ECO:0000259" key="9">
    <source>
        <dbReference type="PROSITE" id="PS50850"/>
    </source>
</evidence>
<dbReference type="EMBL" id="CM003102">
    <property type="protein sequence ID" value="KUI69729.1"/>
    <property type="molecule type" value="Genomic_DNA"/>
</dbReference>
<dbReference type="AlphaFoldDB" id="A0A194VZT9"/>
<evidence type="ECO:0000256" key="3">
    <source>
        <dbReference type="ARBA" id="ARBA00022692"/>
    </source>
</evidence>
<feature type="transmembrane region" description="Helical" evidence="7">
    <location>
        <begin position="745"/>
        <end position="766"/>
    </location>
</feature>
<sequence length="872" mass="96885">MEHRMNAAPSAPTQTTRRGAGQVAEVRSAGTMGKGLFATQDIPRGTRIIDEGPLFVVYDRPPHDEMSEEACVLDVDAFCGTARWLSDDKLKKLDRLYYDANYDTADDKNRIQDWYRAEDVTDEQGRVLSEKNLMKAVMLMARRYAIFKDNSARVGVDDTGEDSGIFLLYSRINHCCSPNAHAHYNGTTERLTVHATRHIKAGEQIFVQYVDNACLPRDKRQEQSKKFGFTCECPACTADMEVEPLRVRMYILEQGIMRYVDKDPAEAFRMAESPDQALLAVEELIRLLQDPSIDLQNSTLRNAYRAGFKVSLELGDAQRATEYAKKDLELTICMVGTDDTEYLHGDGNTDQHLAYWYQYLENMDETQLFILALCRLSEPLSNVCLLPYIFYLVKSVLADPTPEHISLYSGLLVASFPLAQFAVSLPWGYFSDRQGRKPSILIGLFVSASANAAFGLGRSIAWLFFWRAVAGLANGNVGIMRTTTAEIVKERRFQTKAFLLLPLVFNSGMVVSLALGGILADPVVNLPGLFGPDGALNRKNSEEGVRWMVEYPYALPALMNAFVLGFVLVLAVFGLRETLPGKESERDWGNTVGEKIHQVMKSMNLRRKETGYRTLDDVEDLGRPGEQDMQLHETKPSVASPVAKQGPAPPLPFRQIWTRRTIAAMVSFGLLPLHNSAFMHVFPVFLSTPYNTSPSTTFPSIHFTGGLGLHSRTIGLWLGFFGICGILFQLYLFPRWQARIGTLGIFKVSLLIFPVVYALAPFLSIIPENTIWSWIALAVVVWGQIMARTMAIPSTVILLTEAAPAKSVLGTVHGAGNMLASLARAVGPAVGGWVYAWGVREGMVGAVWWFYLTVAALTALGWCFAAQKGRGK</sequence>
<dbReference type="Pfam" id="PF00856">
    <property type="entry name" value="SET"/>
    <property type="match status" value="1"/>
</dbReference>